<evidence type="ECO:0000259" key="2">
    <source>
        <dbReference type="Pfam" id="PF14340"/>
    </source>
</evidence>
<reference evidence="3 4" key="1">
    <citation type="submission" date="2020-05" db="EMBL/GenBank/DDBJ databases">
        <title>Aquirufa sp. strain 15G-AUS-rot a new Aquirufa species.</title>
        <authorList>
            <person name="Pitt A."/>
            <person name="Hahn M.W."/>
        </authorList>
    </citation>
    <scope>NUCLEOTIDE SEQUENCE [LARGE SCALE GENOMIC DNA]</scope>
    <source>
        <strain evidence="3 4">15G-AUS-rot</strain>
    </source>
</reference>
<keyword evidence="1" id="KW-0472">Membrane</keyword>
<evidence type="ECO:0000256" key="1">
    <source>
        <dbReference type="SAM" id="Phobius"/>
    </source>
</evidence>
<feature type="transmembrane region" description="Helical" evidence="1">
    <location>
        <begin position="38"/>
        <end position="55"/>
    </location>
</feature>
<organism evidence="3 4">
    <name type="scientific">Aquiluna borgnonia</name>
    <dbReference type="NCBI Taxonomy" id="2499157"/>
    <lineage>
        <taxon>Bacteria</taxon>
        <taxon>Bacillati</taxon>
        <taxon>Actinomycetota</taxon>
        <taxon>Actinomycetes</taxon>
        <taxon>Micrococcales</taxon>
        <taxon>Microbacteriaceae</taxon>
        <taxon>Luna cluster</taxon>
        <taxon>Luna-1 subcluster</taxon>
        <taxon>Aquiluna</taxon>
    </lineage>
</organism>
<feature type="transmembrane region" description="Helical" evidence="1">
    <location>
        <begin position="12"/>
        <end position="32"/>
    </location>
</feature>
<dbReference type="Proteomes" id="UP000501003">
    <property type="component" value="Chromosome"/>
</dbReference>
<dbReference type="Pfam" id="PF14340">
    <property type="entry name" value="DUF4395"/>
    <property type="match status" value="1"/>
</dbReference>
<evidence type="ECO:0000313" key="3">
    <source>
        <dbReference type="EMBL" id="QKJ25459.1"/>
    </source>
</evidence>
<keyword evidence="1" id="KW-0812">Transmembrane</keyword>
<keyword evidence="1" id="KW-1133">Transmembrane helix</keyword>
<dbReference type="EMBL" id="CP054056">
    <property type="protein sequence ID" value="QKJ25459.1"/>
    <property type="molecule type" value="Genomic_DNA"/>
</dbReference>
<dbReference type="RefSeq" id="WP_173493756.1">
    <property type="nucleotide sequence ID" value="NZ_CP054056.1"/>
</dbReference>
<proteinExistence type="predicted"/>
<feature type="transmembrane region" description="Helical" evidence="1">
    <location>
        <begin position="118"/>
        <end position="141"/>
    </location>
</feature>
<sequence length="149" mass="16207">MSNNLIDPRGPRFGAAITSVISLTAFFLATSVFGGPQIAYWLILLLTVLFSWSVISPPTHPYASIFKSLVRPRLRPPIELEDPRPPQFAQKVGLGFALFGTLGGIVFGGWAITLSAGFIFVAAFLNAAFNFCLGCQMYLGLRRVGILKK</sequence>
<keyword evidence="4" id="KW-1185">Reference proteome</keyword>
<name>A0A7D4UK32_9MICO</name>
<feature type="domain" description="DUF4395" evidence="2">
    <location>
        <begin position="6"/>
        <end position="143"/>
    </location>
</feature>
<feature type="transmembrane region" description="Helical" evidence="1">
    <location>
        <begin position="92"/>
        <end position="112"/>
    </location>
</feature>
<dbReference type="AlphaFoldDB" id="A0A7D4UK32"/>
<evidence type="ECO:0000313" key="4">
    <source>
        <dbReference type="Proteomes" id="UP000501003"/>
    </source>
</evidence>
<dbReference type="InterPro" id="IPR025508">
    <property type="entry name" value="DUF4395"/>
</dbReference>
<dbReference type="KEGG" id="aqg:HRU87_04595"/>
<protein>
    <submittedName>
        <fullName evidence="3">DUF4395 domain-containing protein</fullName>
    </submittedName>
</protein>
<accession>A0A7D4UK32</accession>
<gene>
    <name evidence="3" type="ORF">HRU87_04595</name>
</gene>